<feature type="transmembrane region" description="Helical" evidence="1">
    <location>
        <begin position="315"/>
        <end position="336"/>
    </location>
</feature>
<reference evidence="2 3" key="1">
    <citation type="journal article" date="2012" name="PLoS Pathog.">
        <title>Diverse lifestyles and strategies of plant pathogenesis encoded in the genomes of eighteen Dothideomycetes fungi.</title>
        <authorList>
            <person name="Ohm R.A."/>
            <person name="Feau N."/>
            <person name="Henrissat B."/>
            <person name="Schoch C.L."/>
            <person name="Horwitz B.A."/>
            <person name="Barry K.W."/>
            <person name="Condon B.J."/>
            <person name="Copeland A.C."/>
            <person name="Dhillon B."/>
            <person name="Glaser F."/>
            <person name="Hesse C.N."/>
            <person name="Kosti I."/>
            <person name="LaButti K."/>
            <person name="Lindquist E.A."/>
            <person name="Lucas S."/>
            <person name="Salamov A.A."/>
            <person name="Bradshaw R.E."/>
            <person name="Ciuffetti L."/>
            <person name="Hamelin R.C."/>
            <person name="Kema G.H.J."/>
            <person name="Lawrence C."/>
            <person name="Scott J.A."/>
            <person name="Spatafora J.W."/>
            <person name="Turgeon B.G."/>
            <person name="de Wit P.J.G.M."/>
            <person name="Zhong S."/>
            <person name="Goodwin S.B."/>
            <person name="Grigoriev I.V."/>
        </authorList>
    </citation>
    <scope>NUCLEOTIDE SEQUENCE [LARGE SCALE GENOMIC DNA]</scope>
    <source>
        <strain evidence="3">C5 / ATCC 48332 / race O</strain>
    </source>
</reference>
<dbReference type="eggNOG" id="ENOG502SQI1">
    <property type="taxonomic scope" value="Eukaryota"/>
</dbReference>
<dbReference type="Proteomes" id="UP000016936">
    <property type="component" value="Unassembled WGS sequence"/>
</dbReference>
<keyword evidence="1" id="KW-0472">Membrane</keyword>
<dbReference type="HOGENOM" id="CLU_072835_0_0_1"/>
<protein>
    <submittedName>
        <fullName evidence="2">Uncharacterized protein</fullName>
    </submittedName>
</protein>
<evidence type="ECO:0000256" key="1">
    <source>
        <dbReference type="SAM" id="Phobius"/>
    </source>
</evidence>
<keyword evidence="3" id="KW-1185">Reference proteome</keyword>
<accession>M2UJZ4</accession>
<gene>
    <name evidence="2" type="ORF">COCHEDRAFT_1020119</name>
</gene>
<keyword evidence="1" id="KW-0812">Transmembrane</keyword>
<keyword evidence="1" id="KW-1133">Transmembrane helix</keyword>
<dbReference type="AlphaFoldDB" id="M2UJZ4"/>
<reference evidence="3" key="2">
    <citation type="journal article" date="2013" name="PLoS Genet.">
        <title>Comparative genome structure, secondary metabolite, and effector coding capacity across Cochliobolus pathogens.</title>
        <authorList>
            <person name="Condon B.J."/>
            <person name="Leng Y."/>
            <person name="Wu D."/>
            <person name="Bushley K.E."/>
            <person name="Ohm R.A."/>
            <person name="Otillar R."/>
            <person name="Martin J."/>
            <person name="Schackwitz W."/>
            <person name="Grimwood J."/>
            <person name="MohdZainudin N."/>
            <person name="Xue C."/>
            <person name="Wang R."/>
            <person name="Manning V.A."/>
            <person name="Dhillon B."/>
            <person name="Tu Z.J."/>
            <person name="Steffenson B.J."/>
            <person name="Salamov A."/>
            <person name="Sun H."/>
            <person name="Lowry S."/>
            <person name="LaButti K."/>
            <person name="Han J."/>
            <person name="Copeland A."/>
            <person name="Lindquist E."/>
            <person name="Barry K."/>
            <person name="Schmutz J."/>
            <person name="Baker S.E."/>
            <person name="Ciuffetti L.M."/>
            <person name="Grigoriev I.V."/>
            <person name="Zhong S."/>
            <person name="Turgeon B.G."/>
        </authorList>
    </citation>
    <scope>NUCLEOTIDE SEQUENCE [LARGE SCALE GENOMIC DNA]</scope>
    <source>
        <strain evidence="3">C5 / ATCC 48332 / race O</strain>
    </source>
</reference>
<dbReference type="EMBL" id="KB445572">
    <property type="protein sequence ID" value="EMD93971.1"/>
    <property type="molecule type" value="Genomic_DNA"/>
</dbReference>
<organism evidence="2 3">
    <name type="scientific">Cochliobolus heterostrophus (strain C5 / ATCC 48332 / race O)</name>
    <name type="common">Southern corn leaf blight fungus</name>
    <name type="synonym">Bipolaris maydis</name>
    <dbReference type="NCBI Taxonomy" id="701091"/>
    <lineage>
        <taxon>Eukaryota</taxon>
        <taxon>Fungi</taxon>
        <taxon>Dikarya</taxon>
        <taxon>Ascomycota</taxon>
        <taxon>Pezizomycotina</taxon>
        <taxon>Dothideomycetes</taxon>
        <taxon>Pleosporomycetidae</taxon>
        <taxon>Pleosporales</taxon>
        <taxon>Pleosporineae</taxon>
        <taxon>Pleosporaceae</taxon>
        <taxon>Bipolaris</taxon>
    </lineage>
</organism>
<evidence type="ECO:0000313" key="2">
    <source>
        <dbReference type="EMBL" id="EMD93971.1"/>
    </source>
</evidence>
<sequence>MSSSHTLDDVERQAAQESLKEVLSVSDSKRERKCIPDRTAQCCFLCLRGKKSGQYAVRLHCFRPIKWRRFARRQLVNKSGGIQSEKKIYEKLDPKENACESDAAIYQRLNDACFQYHGKWKHWIPFYGVVDVHEVEFRLLGDPDRTGPIPIHIYPVNVEEIRKKMEQTIALEPDYDFGDHCNEQGWHSRDCENMMDTSDDLCLNDRIQMARQRMEKFDILYLLKDCARNPWKANGLQTLDGMAQESCIYNTKQVIVPGRQQSYYRKDKLRGIEFVMGWQMDRITCEMPVKIAWIWFSLAITWLCVIVWGGSTRDWATAMAFGQLFVAFISLIFFCAKD</sequence>
<dbReference type="OMA" id="EWSQPCI"/>
<feature type="transmembrane region" description="Helical" evidence="1">
    <location>
        <begin position="291"/>
        <end position="309"/>
    </location>
</feature>
<name>M2UJZ4_COCH5</name>
<proteinExistence type="predicted"/>
<evidence type="ECO:0000313" key="3">
    <source>
        <dbReference type="Proteomes" id="UP000016936"/>
    </source>
</evidence>